<evidence type="ECO:0000256" key="4">
    <source>
        <dbReference type="SAM" id="MobiDB-lite"/>
    </source>
</evidence>
<dbReference type="PROSITE" id="PS50088">
    <property type="entry name" value="ANK_REPEAT"/>
    <property type="match status" value="11"/>
</dbReference>
<feature type="repeat" description="ANK" evidence="3">
    <location>
        <begin position="1194"/>
        <end position="1214"/>
    </location>
</feature>
<feature type="repeat" description="ANK" evidence="3">
    <location>
        <begin position="1350"/>
        <end position="1382"/>
    </location>
</feature>
<feature type="domain" description="Nephrocystin 3-like N-terminal" evidence="6">
    <location>
        <begin position="426"/>
        <end position="600"/>
    </location>
</feature>
<dbReference type="Pfam" id="PF24883">
    <property type="entry name" value="NPHP3_N"/>
    <property type="match status" value="1"/>
</dbReference>
<dbReference type="GO" id="GO:0009116">
    <property type="term" value="P:nucleoside metabolic process"/>
    <property type="evidence" value="ECO:0007669"/>
    <property type="project" value="InterPro"/>
</dbReference>
<feature type="domain" description="Nucleoside phosphorylase" evidence="5">
    <location>
        <begin position="29"/>
        <end position="307"/>
    </location>
</feature>
<dbReference type="InterPro" id="IPR002110">
    <property type="entry name" value="Ankyrin_rpt"/>
</dbReference>
<feature type="repeat" description="ANK" evidence="3">
    <location>
        <begin position="1415"/>
        <end position="1439"/>
    </location>
</feature>
<dbReference type="SUPFAM" id="SSF53167">
    <property type="entry name" value="Purine and uridine phosphorylases"/>
    <property type="match status" value="1"/>
</dbReference>
<feature type="repeat" description="ANK" evidence="3">
    <location>
        <begin position="1215"/>
        <end position="1247"/>
    </location>
</feature>
<keyword evidence="1" id="KW-0677">Repeat</keyword>
<dbReference type="InterPro" id="IPR056884">
    <property type="entry name" value="NPHP3-like_N"/>
</dbReference>
<dbReference type="Proteomes" id="UP000249757">
    <property type="component" value="Unassembled WGS sequence"/>
</dbReference>
<organism evidence="7 8">
    <name type="scientific">Pyrenophora tritici-repentis</name>
    <dbReference type="NCBI Taxonomy" id="45151"/>
    <lineage>
        <taxon>Eukaryota</taxon>
        <taxon>Fungi</taxon>
        <taxon>Dikarya</taxon>
        <taxon>Ascomycota</taxon>
        <taxon>Pezizomycotina</taxon>
        <taxon>Dothideomycetes</taxon>
        <taxon>Pleosporomycetidae</taxon>
        <taxon>Pleosporales</taxon>
        <taxon>Pleosporineae</taxon>
        <taxon>Pleosporaceae</taxon>
        <taxon>Pyrenophora</taxon>
    </lineage>
</organism>
<feature type="repeat" description="ANK" evidence="3">
    <location>
        <begin position="1162"/>
        <end position="1194"/>
    </location>
</feature>
<reference evidence="8" key="1">
    <citation type="journal article" date="2022" name="Microb. Genom.">
        <title>A global pangenome for the wheat fungal pathogen Pyrenophora tritici-repentis and prediction of effector protein structural homology.</title>
        <authorList>
            <person name="Moolhuijzen P.M."/>
            <person name="See P.T."/>
            <person name="Shi G."/>
            <person name="Powell H.R."/>
            <person name="Cockram J."/>
            <person name="Jorgensen L.N."/>
            <person name="Benslimane H."/>
            <person name="Strelkov S.E."/>
            <person name="Turner J."/>
            <person name="Liu Z."/>
            <person name="Moffat C.S."/>
        </authorList>
    </citation>
    <scope>NUCLEOTIDE SEQUENCE [LARGE SCALE GENOMIC DNA]</scope>
</reference>
<dbReference type="PANTHER" id="PTHR24188:SF29">
    <property type="entry name" value="GH09064P"/>
    <property type="match status" value="1"/>
</dbReference>
<evidence type="ECO:0000259" key="6">
    <source>
        <dbReference type="Pfam" id="PF24883"/>
    </source>
</evidence>
<dbReference type="Gene3D" id="3.40.50.1580">
    <property type="entry name" value="Nucleoside phosphorylase domain"/>
    <property type="match status" value="1"/>
</dbReference>
<dbReference type="GO" id="GO:0003824">
    <property type="term" value="F:catalytic activity"/>
    <property type="evidence" value="ECO:0007669"/>
    <property type="project" value="InterPro"/>
</dbReference>
<feature type="repeat" description="ANK" evidence="3">
    <location>
        <begin position="1030"/>
        <end position="1062"/>
    </location>
</feature>
<dbReference type="SUPFAM" id="SSF52540">
    <property type="entry name" value="P-loop containing nucleoside triphosphate hydrolases"/>
    <property type="match status" value="1"/>
</dbReference>
<accession>A0A922SUN0</accession>
<evidence type="ECO:0000256" key="1">
    <source>
        <dbReference type="ARBA" id="ARBA00022737"/>
    </source>
</evidence>
<feature type="repeat" description="ANK" evidence="3">
    <location>
        <begin position="1129"/>
        <end position="1161"/>
    </location>
</feature>
<evidence type="ECO:0000256" key="3">
    <source>
        <dbReference type="PROSITE-ProRule" id="PRU00023"/>
    </source>
</evidence>
<dbReference type="Gene3D" id="1.25.40.20">
    <property type="entry name" value="Ankyrin repeat-containing domain"/>
    <property type="match status" value="4"/>
</dbReference>
<dbReference type="Gene3D" id="3.40.50.300">
    <property type="entry name" value="P-loop containing nucleotide triphosphate hydrolases"/>
    <property type="match status" value="1"/>
</dbReference>
<dbReference type="SMART" id="SM00248">
    <property type="entry name" value="ANK"/>
    <property type="match status" value="15"/>
</dbReference>
<dbReference type="InterPro" id="IPR000845">
    <property type="entry name" value="Nucleoside_phosphorylase_d"/>
</dbReference>
<dbReference type="EMBL" id="NRDI02000040">
    <property type="protein sequence ID" value="KAI1507477.1"/>
    <property type="molecule type" value="Genomic_DNA"/>
</dbReference>
<feature type="repeat" description="ANK" evidence="3">
    <location>
        <begin position="1063"/>
        <end position="1095"/>
    </location>
</feature>
<protein>
    <submittedName>
        <fullName evidence="7">NB-ARC and Ankyrin domain protein</fullName>
    </submittedName>
</protein>
<feature type="region of interest" description="Disordered" evidence="4">
    <location>
        <begin position="339"/>
        <end position="377"/>
    </location>
</feature>
<gene>
    <name evidence="7" type="ORF">Ptr86124_013581</name>
</gene>
<evidence type="ECO:0000259" key="5">
    <source>
        <dbReference type="Pfam" id="PF01048"/>
    </source>
</evidence>
<feature type="repeat" description="ANK" evidence="3">
    <location>
        <begin position="1096"/>
        <end position="1128"/>
    </location>
</feature>
<name>A0A922SUN0_9PLEO</name>
<evidence type="ECO:0000313" key="7">
    <source>
        <dbReference type="EMBL" id="KAI1507477.1"/>
    </source>
</evidence>
<comment type="caution">
    <text evidence="7">The sequence shown here is derived from an EMBL/GenBank/DDBJ whole genome shotgun (WGS) entry which is preliminary data.</text>
</comment>
<dbReference type="InterPro" id="IPR036770">
    <property type="entry name" value="Ankyrin_rpt-contain_sf"/>
</dbReference>
<dbReference type="PANTHER" id="PTHR24188">
    <property type="entry name" value="ANKYRIN REPEAT PROTEIN"/>
    <property type="match status" value="1"/>
</dbReference>
<keyword evidence="2 3" id="KW-0040">ANK repeat</keyword>
<dbReference type="InterPro" id="IPR035994">
    <property type="entry name" value="Nucleoside_phosphorylase_sf"/>
</dbReference>
<dbReference type="Pfam" id="PF01048">
    <property type="entry name" value="PNP_UDP_1"/>
    <property type="match status" value="1"/>
</dbReference>
<dbReference type="SUPFAM" id="SSF48403">
    <property type="entry name" value="Ankyrin repeat"/>
    <property type="match status" value="2"/>
</dbReference>
<dbReference type="Pfam" id="PF12796">
    <property type="entry name" value="Ank_2"/>
    <property type="match status" value="4"/>
</dbReference>
<evidence type="ECO:0000256" key="2">
    <source>
        <dbReference type="ARBA" id="ARBA00023043"/>
    </source>
</evidence>
<feature type="repeat" description="ANK" evidence="3">
    <location>
        <begin position="1248"/>
        <end position="1280"/>
    </location>
</feature>
<dbReference type="PROSITE" id="PS50297">
    <property type="entry name" value="ANK_REP_REGION"/>
    <property type="match status" value="11"/>
</dbReference>
<keyword evidence="8" id="KW-1185">Reference proteome</keyword>
<dbReference type="Pfam" id="PF13637">
    <property type="entry name" value="Ank_4"/>
    <property type="match status" value="2"/>
</dbReference>
<proteinExistence type="predicted"/>
<dbReference type="InterPro" id="IPR027417">
    <property type="entry name" value="P-loop_NTPase"/>
</dbReference>
<feature type="repeat" description="ANK" evidence="3">
    <location>
        <begin position="1281"/>
        <end position="1313"/>
    </location>
</feature>
<sequence>MSKALLLLLPDYDQSLRMPPRLRREDYTVGWICALPIELAAAMAMLDEEHEDAPRQVGDNDENIYSVGSVAGHNVVIGCLPAGQIGTNSATAVVTQMRAAFKAIRFGLMVGIGGGVPSVEADIRLGDVVVSQPQQNFGGVVQYDLGKATPHRFERFGALNSPPRILLSALSKIQAKEWSGKSTLSKHIYILESNPTFCRSRAGPDLLFRAAYNHERGPRCDQCSVENLEPRLERKSQAEVKVHYGTIASGNKVIKDAVERDKVSRWLGGVLCFEMEAAGLMNSFPCLVIRGICDYADTHKNYQWQAYGAGTAAAYAKELLSVIPATDVAASRTVEEAIKDATNGGSKRRLQSSSPHRAPHKRKRIENLSSPESDFGEQRAITPSIHSQEPSQTPLNGEQRQNLLDSLRFSQVDARQMTIKTAHAKTCRWLLKSEQYLSWLDKTKVGKHHGFLWIKGKAGTGKSTLMKFALVNAPKTMKDYIVLSFFFNARGGDMERSTIGTYRSLLLQLLERLPVLQSVFDSLSLSSSSFSADHQWNVESLKTLLEQAIWALGNSSVVCLIDALDECEEDQVRDMVQFFEHIGDLVVSNGIRFQVCFSSRHYPHITIRNGLELVLEGQEGHSQDITNYVETELKIGKSKTAQRVRAELQEKASGIFMWVVLVVGILNKESDRGQVLTLQRKLREIPGDLHELFRDILTRDTHNKEGLVLCIQWILFAKQPLSPEQLYHAILSGVDLEVVAEWDPEEITKDVVKRFILDSSKGLAEVTASKEQRVQFIHESVRDFLLKENGLGKIWPEFGSNFQGQSHERLKQCCLNYISVDVATPLKIPNDPLKAFSQQAASLRKSATETFPFLEYATRSVLYHADAAEDGGISQAGFLDSFPLPRWVKLDILFEKHEVRRHTERVSLLYLLSELNAANLIRIHPSISSCLDEENERYGCAFFAANAMGNQEAMQACIGGLVISPSVFEYSKSCPEKDSIKERVEGSLGRDFKYSKKVGILIYAVETGSAAVLAYLIGSKTIELDTKDARRRTPLYVAVDKGSSVLTRMLLDNGADANAQDGDYRNALQAASERGHTEIVKLLLDKGADVNAQGGLHGNALQAASERGHAEVVKLLLDNGADVNAQGGDYGNALQAASERGHKEVVELLLDNGADVNAQGGDYRNALQAASEGGHTEVVELLLDKGADAASERGHTEVVKLLLDKGADVNAQGGLHGNALQAASERGHTEVVKLLLDKGADVNAQGGLHGNALQAASERGYTEVVKLLLDKGADIALSDENGFTPINAASSNGHSAVARLLLERGACIVAHGADRHCDTIMNLFAFWGHLDLLRLAHEQSHADVHLPQIHGRTPLHLAARGGHMDTFQYLISLGLDPTTMDVKGDDVLCYASSGGSLDIVNAILGRSPKRLRESTQWDPLHWACRAGNVEVVRLLIEEGFCSRSVTILESEGQWSPLAIALFHGNDEMLEHLSSSFRSRLGIEANTVLLRGTRHAGYWCKGCFHVSELTLA</sequence>
<evidence type="ECO:0000313" key="8">
    <source>
        <dbReference type="Proteomes" id="UP000249757"/>
    </source>
</evidence>